<comment type="subcellular location">
    <subcellularLocation>
        <location evidence="1">Cell outer membrane</location>
    </subcellularLocation>
</comment>
<dbReference type="Proteomes" id="UP000183253">
    <property type="component" value="Unassembled WGS sequence"/>
</dbReference>
<accession>A0A1H3XEW6</accession>
<dbReference type="AlphaFoldDB" id="A0A1H3XEW6"/>
<dbReference type="Gene3D" id="1.25.40.390">
    <property type="match status" value="1"/>
</dbReference>
<comment type="similarity">
    <text evidence="2">Belongs to the SusD family.</text>
</comment>
<evidence type="ECO:0000256" key="4">
    <source>
        <dbReference type="ARBA" id="ARBA00023136"/>
    </source>
</evidence>
<dbReference type="GO" id="GO:0009279">
    <property type="term" value="C:cell outer membrane"/>
    <property type="evidence" value="ECO:0007669"/>
    <property type="project" value="UniProtKB-SubCell"/>
</dbReference>
<dbReference type="InterPro" id="IPR011990">
    <property type="entry name" value="TPR-like_helical_dom_sf"/>
</dbReference>
<evidence type="ECO:0000259" key="6">
    <source>
        <dbReference type="Pfam" id="PF07980"/>
    </source>
</evidence>
<evidence type="ECO:0000256" key="2">
    <source>
        <dbReference type="ARBA" id="ARBA00006275"/>
    </source>
</evidence>
<reference evidence="7 8" key="1">
    <citation type="submission" date="2016-10" db="EMBL/GenBank/DDBJ databases">
        <authorList>
            <person name="de Groot N.N."/>
        </authorList>
    </citation>
    <scope>NUCLEOTIDE SEQUENCE [LARGE SCALE GENOMIC DNA]</scope>
    <source>
        <strain evidence="7 8">DSM 25383</strain>
    </source>
</reference>
<dbReference type="SUPFAM" id="SSF48452">
    <property type="entry name" value="TPR-like"/>
    <property type="match status" value="1"/>
</dbReference>
<keyword evidence="4" id="KW-0472">Membrane</keyword>
<protein>
    <submittedName>
        <fullName evidence="7">SusD family protein</fullName>
    </submittedName>
</protein>
<dbReference type="Pfam" id="PF07980">
    <property type="entry name" value="SusD_RagB"/>
    <property type="match status" value="1"/>
</dbReference>
<keyword evidence="5" id="KW-0998">Cell outer membrane</keyword>
<feature type="domain" description="RagB/SusD" evidence="6">
    <location>
        <begin position="305"/>
        <end position="538"/>
    </location>
</feature>
<keyword evidence="8" id="KW-1185">Reference proteome</keyword>
<dbReference type="RefSeq" id="WP_010259280.1">
    <property type="nucleotide sequence ID" value="NZ_CAEG01000001.1"/>
</dbReference>
<evidence type="ECO:0000256" key="1">
    <source>
        <dbReference type="ARBA" id="ARBA00004442"/>
    </source>
</evidence>
<sequence>MKSYSIKTQIGILAAAVCLLFSGCALEDEWYSETTPGTFFRTKEDVYKVLNRPFTHLFWYDVGQRPPRRWYLQEMTADQMSMPTRGEDWYDGGHFVRLHSHNWTPDESSISDTWRGTAMGIALTIECRTDLERLDYPSLGLTEKDKADHVNQLNALIGYFYLRGLDFFGAFPIFTDLTKPAEGRSKAEKVYAHTEGLLKNALENLYPKEAGSEASSVISRGAAATLLARLYFNAESYIGEEHYAECAKLCEEIIGGEYGKYELDENWYGPFSFNNRQSQALIWALPSRNTDQEMFDMFYRYGFHYNKKLVYEGLFQPYNGFGLTPSHAPDGSSYTYKLNGPFSKFNDNDLRKKQYVYQGGGKYVGMLMRDAQLKPDGTPVTCIRAGYSGKPLVLVDYVALMSTLQPGQSPSTLRSSMLDGEEPSLYRLAKFPVAPKEDENCWAAFFPMIRLEEVYYMLAECRMRAGLKKEAADLINEVRSRAFENKADPDPVTKDNLDKYRMVDEWGIEFLGEGRRRTDLIRWGLFLTEEWWDHKASNDPSRLVFPVPTTAIAGNNKLADEPI</sequence>
<gene>
    <name evidence="7" type="ORF">SAMN05444145_101179</name>
</gene>
<evidence type="ECO:0000313" key="7">
    <source>
        <dbReference type="EMBL" id="SDZ97214.1"/>
    </source>
</evidence>
<evidence type="ECO:0000256" key="3">
    <source>
        <dbReference type="ARBA" id="ARBA00022729"/>
    </source>
</evidence>
<dbReference type="PROSITE" id="PS51257">
    <property type="entry name" value="PROKAR_LIPOPROTEIN"/>
    <property type="match status" value="1"/>
</dbReference>
<evidence type="ECO:0000313" key="8">
    <source>
        <dbReference type="Proteomes" id="UP000183253"/>
    </source>
</evidence>
<dbReference type="EMBL" id="FNRI01000001">
    <property type="protein sequence ID" value="SDZ97214.1"/>
    <property type="molecule type" value="Genomic_DNA"/>
</dbReference>
<keyword evidence="3" id="KW-0732">Signal</keyword>
<name>A0A1H3XEW6_9BACT</name>
<organism evidence="7 8">
    <name type="scientific">Alistipes timonensis JC136</name>
    <dbReference type="NCBI Taxonomy" id="1033731"/>
    <lineage>
        <taxon>Bacteria</taxon>
        <taxon>Pseudomonadati</taxon>
        <taxon>Bacteroidota</taxon>
        <taxon>Bacteroidia</taxon>
        <taxon>Bacteroidales</taxon>
        <taxon>Rikenellaceae</taxon>
        <taxon>Alistipes</taxon>
    </lineage>
</organism>
<dbReference type="InterPro" id="IPR012944">
    <property type="entry name" value="SusD_RagB_dom"/>
</dbReference>
<proteinExistence type="inferred from homology"/>
<dbReference type="STRING" id="1033731.SAMN05444145_101179"/>
<dbReference type="OrthoDB" id="9783641at2"/>
<evidence type="ECO:0000256" key="5">
    <source>
        <dbReference type="ARBA" id="ARBA00023237"/>
    </source>
</evidence>